<evidence type="ECO:0000256" key="6">
    <source>
        <dbReference type="ARBA" id="ARBA00022857"/>
    </source>
</evidence>
<dbReference type="SUPFAM" id="SSF48179">
    <property type="entry name" value="6-phosphogluconate dehydrogenase C-terminal domain-like"/>
    <property type="match status" value="1"/>
</dbReference>
<dbReference type="InterPro" id="IPR036291">
    <property type="entry name" value="NAD(P)-bd_dom_sf"/>
</dbReference>
<evidence type="ECO:0000256" key="2">
    <source>
        <dbReference type="ARBA" id="ARBA00005525"/>
    </source>
</evidence>
<comment type="catalytic activity">
    <reaction evidence="8">
        <text>L-proline + NAD(+) = (S)-1-pyrroline-5-carboxylate + NADH + 2 H(+)</text>
        <dbReference type="Rhea" id="RHEA:14105"/>
        <dbReference type="ChEBI" id="CHEBI:15378"/>
        <dbReference type="ChEBI" id="CHEBI:17388"/>
        <dbReference type="ChEBI" id="CHEBI:57540"/>
        <dbReference type="ChEBI" id="CHEBI:57945"/>
        <dbReference type="ChEBI" id="CHEBI:60039"/>
        <dbReference type="EC" id="1.5.1.2"/>
    </reaction>
</comment>
<dbReference type="RefSeq" id="WP_183347148.1">
    <property type="nucleotide sequence ID" value="NZ_JACHEO010000001.1"/>
</dbReference>
<dbReference type="FunFam" id="3.40.50.720:FF:000190">
    <property type="entry name" value="Pyrroline-5-carboxylate reductase"/>
    <property type="match status" value="1"/>
</dbReference>
<feature type="binding site" evidence="10">
    <location>
        <begin position="70"/>
        <end position="73"/>
    </location>
    <ligand>
        <name>NADP(+)</name>
        <dbReference type="ChEBI" id="CHEBI:58349"/>
    </ligand>
</feature>
<reference evidence="13 14" key="1">
    <citation type="submission" date="2020-08" db="EMBL/GenBank/DDBJ databases">
        <title>Genomic Encyclopedia of Type Strains, Phase IV (KMG-IV): sequencing the most valuable type-strain genomes for metagenomic binning, comparative biology and taxonomic classification.</title>
        <authorList>
            <person name="Goeker M."/>
        </authorList>
    </citation>
    <scope>NUCLEOTIDE SEQUENCE [LARGE SCALE GENOMIC DNA]</scope>
    <source>
        <strain evidence="13 14">DSM 28570</strain>
    </source>
</reference>
<evidence type="ECO:0000259" key="11">
    <source>
        <dbReference type="Pfam" id="PF03807"/>
    </source>
</evidence>
<dbReference type="PANTHER" id="PTHR11645:SF0">
    <property type="entry name" value="PYRROLINE-5-CARBOXYLATE REDUCTASE 3"/>
    <property type="match status" value="1"/>
</dbReference>
<keyword evidence="6 8" id="KW-0521">NADP</keyword>
<dbReference type="NCBIfam" id="TIGR00112">
    <property type="entry name" value="proC"/>
    <property type="match status" value="1"/>
</dbReference>
<feature type="binding site" evidence="10">
    <location>
        <begin position="8"/>
        <end position="13"/>
    </location>
    <ligand>
        <name>NADP(+)</name>
        <dbReference type="ChEBI" id="CHEBI:58349"/>
    </ligand>
</feature>
<keyword evidence="7 8" id="KW-0560">Oxidoreductase</keyword>
<evidence type="ECO:0000256" key="5">
    <source>
        <dbReference type="ARBA" id="ARBA00022650"/>
    </source>
</evidence>
<gene>
    <name evidence="8" type="primary">proC</name>
    <name evidence="13" type="ORF">HNQ81_000072</name>
</gene>
<dbReference type="Gene3D" id="1.10.3730.10">
    <property type="entry name" value="ProC C-terminal domain-like"/>
    <property type="match status" value="1"/>
</dbReference>
<evidence type="ECO:0000256" key="8">
    <source>
        <dbReference type="HAMAP-Rule" id="MF_01925"/>
    </source>
</evidence>
<evidence type="ECO:0000256" key="1">
    <source>
        <dbReference type="ARBA" id="ARBA00004496"/>
    </source>
</evidence>
<dbReference type="EC" id="1.5.1.2" evidence="8 9"/>
<evidence type="ECO:0000256" key="10">
    <source>
        <dbReference type="PIRSR" id="PIRSR000193-1"/>
    </source>
</evidence>
<evidence type="ECO:0000259" key="12">
    <source>
        <dbReference type="Pfam" id="PF14748"/>
    </source>
</evidence>
<dbReference type="GO" id="GO:0005737">
    <property type="term" value="C:cytoplasm"/>
    <property type="evidence" value="ECO:0007669"/>
    <property type="project" value="UniProtKB-SubCell"/>
</dbReference>
<evidence type="ECO:0000313" key="14">
    <source>
        <dbReference type="Proteomes" id="UP000539642"/>
    </source>
</evidence>
<dbReference type="GO" id="GO:0004735">
    <property type="term" value="F:pyrroline-5-carboxylate reductase activity"/>
    <property type="evidence" value="ECO:0007669"/>
    <property type="project" value="UniProtKB-UniRule"/>
</dbReference>
<feature type="domain" description="Pyrroline-5-carboxylate reductase catalytic N-terminal" evidence="11">
    <location>
        <begin position="4"/>
        <end position="99"/>
    </location>
</feature>
<name>A0A840UL51_9BACT</name>
<dbReference type="InterPro" id="IPR008927">
    <property type="entry name" value="6-PGluconate_DH-like_C_sf"/>
</dbReference>
<keyword evidence="14" id="KW-1185">Reference proteome</keyword>
<comment type="pathway">
    <text evidence="8">Amino-acid biosynthesis; L-proline biosynthesis; L-proline from L-glutamate 5-semialdehyde: step 1/1.</text>
</comment>
<dbReference type="Proteomes" id="UP000539642">
    <property type="component" value="Unassembled WGS sequence"/>
</dbReference>
<keyword evidence="3 8" id="KW-0963">Cytoplasm</keyword>
<protein>
    <recommendedName>
        <fullName evidence="8 9">Pyrroline-5-carboxylate reductase</fullName>
        <shortName evidence="8">P5C reductase</shortName>
        <shortName evidence="8">P5CR</shortName>
        <ecNumber evidence="8 9">1.5.1.2</ecNumber>
    </recommendedName>
    <alternativeName>
        <fullName evidence="8">PCA reductase</fullName>
    </alternativeName>
</protein>
<comment type="similarity">
    <text evidence="2 8">Belongs to the pyrroline-5-carboxylate reductase family.</text>
</comment>
<feature type="domain" description="Pyrroline-5-carboxylate reductase dimerisation" evidence="12">
    <location>
        <begin position="163"/>
        <end position="267"/>
    </location>
</feature>
<dbReference type="Pfam" id="PF14748">
    <property type="entry name" value="P5CR_dimer"/>
    <property type="match status" value="1"/>
</dbReference>
<comment type="function">
    <text evidence="8">Catalyzes the reduction of 1-pyrroline-5-carboxylate (PCA) to L-proline.</text>
</comment>
<dbReference type="Pfam" id="PF03807">
    <property type="entry name" value="F420_oxidored"/>
    <property type="match status" value="1"/>
</dbReference>
<dbReference type="SUPFAM" id="SSF51735">
    <property type="entry name" value="NAD(P)-binding Rossmann-fold domains"/>
    <property type="match status" value="1"/>
</dbReference>
<dbReference type="InterPro" id="IPR000304">
    <property type="entry name" value="Pyrroline-COOH_reductase"/>
</dbReference>
<sequence length="271" mass="28713">MTNKLGCIGGGQMGEALIKGILQSGLYPKEQIVVADPDADRRQFLEQTYSVATSGNSADVWLTSDTVILAVKPQVMGRLLRRDKDHVSERHLIITIAAGLPLSFYNDCLNARAYRIIRVMPNTPALVLEGASALSGNENVTATDLQQAIGIFNSVGKAIVVAEEYLDAVTGLSGSGPAYVFTFTEAMIDAGVKCGLPRNVAEALTLQTILGSVNLLRQSGEHPAVQRARVTSPGGTTIAGLHVLERAGFSGIIIDAVEAATRRSLELGGKR</sequence>
<comment type="catalytic activity">
    <reaction evidence="8">
        <text>L-proline + NADP(+) = (S)-1-pyrroline-5-carboxylate + NADPH + 2 H(+)</text>
        <dbReference type="Rhea" id="RHEA:14109"/>
        <dbReference type="ChEBI" id="CHEBI:15378"/>
        <dbReference type="ChEBI" id="CHEBI:17388"/>
        <dbReference type="ChEBI" id="CHEBI:57783"/>
        <dbReference type="ChEBI" id="CHEBI:58349"/>
        <dbReference type="ChEBI" id="CHEBI:60039"/>
        <dbReference type="EC" id="1.5.1.2"/>
    </reaction>
</comment>
<dbReference type="UniPathway" id="UPA00098">
    <property type="reaction ID" value="UER00361"/>
</dbReference>
<keyword evidence="5 8" id="KW-0641">Proline biosynthesis</keyword>
<dbReference type="InterPro" id="IPR028939">
    <property type="entry name" value="P5C_Rdtase_cat_N"/>
</dbReference>
<dbReference type="HAMAP" id="MF_01925">
    <property type="entry name" value="P5C_reductase"/>
    <property type="match status" value="1"/>
</dbReference>
<dbReference type="PANTHER" id="PTHR11645">
    <property type="entry name" value="PYRROLINE-5-CARBOXYLATE REDUCTASE"/>
    <property type="match status" value="1"/>
</dbReference>
<evidence type="ECO:0000256" key="9">
    <source>
        <dbReference type="NCBIfam" id="TIGR00112"/>
    </source>
</evidence>
<dbReference type="AlphaFoldDB" id="A0A840UL51"/>
<dbReference type="FunFam" id="1.10.3730.10:FF:000001">
    <property type="entry name" value="Pyrroline-5-carboxylate reductase"/>
    <property type="match status" value="1"/>
</dbReference>
<dbReference type="Gene3D" id="3.40.50.720">
    <property type="entry name" value="NAD(P)-binding Rossmann-like Domain"/>
    <property type="match status" value="1"/>
</dbReference>
<evidence type="ECO:0000256" key="7">
    <source>
        <dbReference type="ARBA" id="ARBA00023002"/>
    </source>
</evidence>
<accession>A0A840UL51</accession>
<comment type="caution">
    <text evidence="13">The sequence shown here is derived from an EMBL/GenBank/DDBJ whole genome shotgun (WGS) entry which is preliminary data.</text>
</comment>
<evidence type="ECO:0000256" key="4">
    <source>
        <dbReference type="ARBA" id="ARBA00022605"/>
    </source>
</evidence>
<dbReference type="EMBL" id="JACHEO010000001">
    <property type="protein sequence ID" value="MBB5346365.1"/>
    <property type="molecule type" value="Genomic_DNA"/>
</dbReference>
<dbReference type="PIRSF" id="PIRSF000193">
    <property type="entry name" value="Pyrrol-5-carb_rd"/>
    <property type="match status" value="1"/>
</dbReference>
<dbReference type="GO" id="GO:0055129">
    <property type="term" value="P:L-proline biosynthetic process"/>
    <property type="evidence" value="ECO:0007669"/>
    <property type="project" value="UniProtKB-UniRule"/>
</dbReference>
<comment type="subcellular location">
    <subcellularLocation>
        <location evidence="1 8">Cytoplasm</location>
    </subcellularLocation>
</comment>
<evidence type="ECO:0000256" key="3">
    <source>
        <dbReference type="ARBA" id="ARBA00022490"/>
    </source>
</evidence>
<evidence type="ECO:0000313" key="13">
    <source>
        <dbReference type="EMBL" id="MBB5346365.1"/>
    </source>
</evidence>
<dbReference type="InterPro" id="IPR029036">
    <property type="entry name" value="P5CR_dimer"/>
</dbReference>
<keyword evidence="4 8" id="KW-0028">Amino-acid biosynthesis</keyword>
<proteinExistence type="inferred from homology"/>
<organism evidence="13 14">
    <name type="scientific">Desulfoprunum benzoelyticum</name>
    <dbReference type="NCBI Taxonomy" id="1506996"/>
    <lineage>
        <taxon>Bacteria</taxon>
        <taxon>Pseudomonadati</taxon>
        <taxon>Thermodesulfobacteriota</taxon>
        <taxon>Desulfobulbia</taxon>
        <taxon>Desulfobulbales</taxon>
        <taxon>Desulfobulbaceae</taxon>
        <taxon>Desulfoprunum</taxon>
    </lineage>
</organism>